<gene>
    <name evidence="1" type="ORF">Ciccas_012585</name>
</gene>
<proteinExistence type="predicted"/>
<dbReference type="AlphaFoldDB" id="A0ABD2PQZ6"/>
<protein>
    <submittedName>
        <fullName evidence="1">Uncharacterized protein</fullName>
    </submittedName>
</protein>
<reference evidence="1 2" key="1">
    <citation type="submission" date="2024-11" db="EMBL/GenBank/DDBJ databases">
        <title>Adaptive evolution of stress response genes in parasites aligns with host niche diversity.</title>
        <authorList>
            <person name="Hahn C."/>
            <person name="Resl P."/>
        </authorList>
    </citation>
    <scope>NUCLEOTIDE SEQUENCE [LARGE SCALE GENOMIC DNA]</scope>
    <source>
        <strain evidence="1">EGGRZ-B1_66</strain>
        <tissue evidence="1">Body</tissue>
    </source>
</reference>
<comment type="caution">
    <text evidence="1">The sequence shown here is derived from an EMBL/GenBank/DDBJ whole genome shotgun (WGS) entry which is preliminary data.</text>
</comment>
<accession>A0ABD2PQZ6</accession>
<dbReference type="EMBL" id="JBJKFK010004581">
    <property type="protein sequence ID" value="KAL3308876.1"/>
    <property type="molecule type" value="Genomic_DNA"/>
</dbReference>
<name>A0ABD2PQZ6_9PLAT</name>
<evidence type="ECO:0000313" key="2">
    <source>
        <dbReference type="Proteomes" id="UP001626550"/>
    </source>
</evidence>
<evidence type="ECO:0000313" key="1">
    <source>
        <dbReference type="EMBL" id="KAL3308876.1"/>
    </source>
</evidence>
<dbReference type="Proteomes" id="UP001626550">
    <property type="component" value="Unassembled WGS sequence"/>
</dbReference>
<sequence length="86" mass="9907">MNPFGDDDEDFRTSEMLDYNLDLSVRCAGARPEMYPEDLASVVVPRRRILLTAGEKEQDNKKDTKSDINFIDQLSVTSQDKFDFNK</sequence>
<organism evidence="1 2">
    <name type="scientific">Cichlidogyrus casuarinus</name>
    <dbReference type="NCBI Taxonomy" id="1844966"/>
    <lineage>
        <taxon>Eukaryota</taxon>
        <taxon>Metazoa</taxon>
        <taxon>Spiralia</taxon>
        <taxon>Lophotrochozoa</taxon>
        <taxon>Platyhelminthes</taxon>
        <taxon>Monogenea</taxon>
        <taxon>Monopisthocotylea</taxon>
        <taxon>Dactylogyridea</taxon>
        <taxon>Ancyrocephalidae</taxon>
        <taxon>Cichlidogyrus</taxon>
    </lineage>
</organism>
<keyword evidence="2" id="KW-1185">Reference proteome</keyword>